<dbReference type="EMBL" id="QYUK01000011">
    <property type="protein sequence ID" value="RJF88328.1"/>
    <property type="molecule type" value="Genomic_DNA"/>
</dbReference>
<comment type="caution">
    <text evidence="3">The sequence shown here is derived from an EMBL/GenBank/DDBJ whole genome shotgun (WGS) entry which is preliminary data.</text>
</comment>
<dbReference type="SUPFAM" id="SSF48452">
    <property type="entry name" value="TPR-like"/>
    <property type="match status" value="1"/>
</dbReference>
<gene>
    <name evidence="3" type="ORF">D3874_15985</name>
</gene>
<feature type="signal peptide" evidence="1">
    <location>
        <begin position="1"/>
        <end position="20"/>
    </location>
</feature>
<evidence type="ECO:0000313" key="4">
    <source>
        <dbReference type="Proteomes" id="UP000284605"/>
    </source>
</evidence>
<dbReference type="SMART" id="SM00028">
    <property type="entry name" value="TPR"/>
    <property type="match status" value="4"/>
</dbReference>
<evidence type="ECO:0000259" key="2">
    <source>
        <dbReference type="Pfam" id="PF12770"/>
    </source>
</evidence>
<proteinExistence type="predicted"/>
<protein>
    <submittedName>
        <fullName evidence="3">CHAT domain-containing protein</fullName>
    </submittedName>
</protein>
<dbReference type="InterPro" id="IPR024983">
    <property type="entry name" value="CHAT_dom"/>
</dbReference>
<dbReference type="InterPro" id="IPR019734">
    <property type="entry name" value="TPR_rpt"/>
</dbReference>
<dbReference type="PANTHER" id="PTHR10098">
    <property type="entry name" value="RAPSYN-RELATED"/>
    <property type="match status" value="1"/>
</dbReference>
<dbReference type="Proteomes" id="UP000284605">
    <property type="component" value="Unassembled WGS sequence"/>
</dbReference>
<reference evidence="3 4" key="1">
    <citation type="submission" date="2018-09" db="EMBL/GenBank/DDBJ databases">
        <authorList>
            <person name="Zhu H."/>
        </authorList>
    </citation>
    <scope>NUCLEOTIDE SEQUENCE [LARGE SCALE GENOMIC DNA]</scope>
    <source>
        <strain evidence="3 4">K1W22B-8</strain>
    </source>
</reference>
<dbReference type="InterPro" id="IPR011990">
    <property type="entry name" value="TPR-like_helical_dom_sf"/>
</dbReference>
<evidence type="ECO:0000256" key="1">
    <source>
        <dbReference type="SAM" id="SignalP"/>
    </source>
</evidence>
<accession>A0A418WE88</accession>
<organism evidence="3 4">
    <name type="scientific">Oleomonas cavernae</name>
    <dbReference type="NCBI Taxonomy" id="2320859"/>
    <lineage>
        <taxon>Bacteria</taxon>
        <taxon>Pseudomonadati</taxon>
        <taxon>Pseudomonadota</taxon>
        <taxon>Alphaproteobacteria</taxon>
        <taxon>Acetobacterales</taxon>
        <taxon>Acetobacteraceae</taxon>
        <taxon>Oleomonas</taxon>
    </lineage>
</organism>
<evidence type="ECO:0000313" key="3">
    <source>
        <dbReference type="EMBL" id="RJF88328.1"/>
    </source>
</evidence>
<dbReference type="OrthoDB" id="9787760at2"/>
<dbReference type="AlphaFoldDB" id="A0A418WE88"/>
<keyword evidence="4" id="KW-1185">Reference proteome</keyword>
<name>A0A418WE88_9PROT</name>
<keyword evidence="1" id="KW-0732">Signal</keyword>
<dbReference type="Gene3D" id="1.25.40.10">
    <property type="entry name" value="Tetratricopeptide repeat domain"/>
    <property type="match status" value="2"/>
</dbReference>
<dbReference type="RefSeq" id="WP_119778964.1">
    <property type="nucleotide sequence ID" value="NZ_QYUK01000011.1"/>
</dbReference>
<dbReference type="Pfam" id="PF12770">
    <property type="entry name" value="CHAT"/>
    <property type="match status" value="1"/>
</dbReference>
<feature type="chain" id="PRO_5019286826" evidence="1">
    <location>
        <begin position="21"/>
        <end position="987"/>
    </location>
</feature>
<dbReference type="PROSITE" id="PS51257">
    <property type="entry name" value="PROKAR_LIPOPROTEIN"/>
    <property type="match status" value="1"/>
</dbReference>
<sequence>MTGRHLLVLAALLLAGCAGGGDFTTGEPRTAGNNLVGESCTVTRKAAGGSESRYEIHCGTWAQPSARLVATSGDAAAAIAGGPWREELNGRMRCADPQASTFAGDLPGVLMACRLINGGFPTMALAITSGDRLFLADGIPAALPVVEQAVLAALGRGTLGGQTAESRAIAMVRAATGRPLTGANTIDTYYTAMADAQYKDTVQDFAASEEAYRRALLAQAEAIGNDDPSAADPLMHVALELSNQGRYDEAAPLLDEAQRLAAESINPGDLPRLLSYRAIDAANQGKLAIAITFAEKATAERRRLAEREAGLPPGAALGSAAEGNDLIAYGGVSAAVLAVDVAQSLHTQAALYLRQGDLDAAARTADEAIAIARNNRTAPPWWLPQFLETRATIARAQGNAGTAVALQGEAVRIWVNILPQSVPEGLARLGLGRSLYANGEATAAIESYRQGFAILKARNAEIRPRELVGFLDVAEAVATAEPDKRAALSVEMFEAMQLMRSGVTSRTVSLATARLAAGDQAVGAVIRAQQENDRKRYSLVASLNRALAVPVDLRDTKAIAGLRDQLTATEAQGRQLDEQVQAASSGYRQLLATPVTAAELQGILKPDEALVAFASAENATYGFLVRADRLRVWRIDAGDKALGDAIITLRKATIPTRDGKLPRFPVDTAHGLYTALFGPAQADLDGVETLVTSANGPLASIPLGILVRDGTSVAGGDYRGVDWLVRHHALAVVPSVRAFADLRRATAVSGGTQPMIGFGNYQPPRDVAGLFSDLPAGCARDRKVLGALGPLPGTAAELRGVANLVGAGSGALKLGDSFTKAAVTGSPLSDYRIVYFATHAVLASEIRCFAEPALLVTPNQAGGADSALLKLSDILDLKLDADLVVLSACNTGGTDGKNGGEALSGLARAFFYAGARRLVVSHWPVPDASTAALMTRLFHPSAEGTGGAEALRRAQLALIDGAGPLEWSHPLFWAGFSAVGDGTGVVH</sequence>
<feature type="domain" description="CHAT" evidence="2">
    <location>
        <begin position="668"/>
        <end position="981"/>
    </location>
</feature>